<comment type="caution">
    <text evidence="5">The sequence shown here is derived from an EMBL/GenBank/DDBJ whole genome shotgun (WGS) entry which is preliminary data.</text>
</comment>
<evidence type="ECO:0000313" key="6">
    <source>
        <dbReference type="EMBL" id="PIB78547.1"/>
    </source>
</evidence>
<evidence type="ECO:0000313" key="8">
    <source>
        <dbReference type="Proteomes" id="UP000230971"/>
    </source>
</evidence>
<dbReference type="PANTHER" id="PTHR30404:SF0">
    <property type="entry name" value="N-ACETYLMURAMOYL-L-ALANINE AMIDASE AMIC"/>
    <property type="match status" value="1"/>
</dbReference>
<evidence type="ECO:0000313" key="7">
    <source>
        <dbReference type="Proteomes" id="UP000193907"/>
    </source>
</evidence>
<keyword evidence="3" id="KW-0732">Signal</keyword>
<dbReference type="PANTHER" id="PTHR30404">
    <property type="entry name" value="N-ACETYLMURAMOYL-L-ALANINE AMIDASE"/>
    <property type="match status" value="1"/>
</dbReference>
<gene>
    <name evidence="5" type="ORF">AWB95_19740</name>
    <name evidence="6" type="ORF">CQY23_12720</name>
</gene>
<proteinExistence type="predicted"/>
<dbReference type="InterPro" id="IPR050695">
    <property type="entry name" value="N-acetylmuramoyl_amidase_3"/>
</dbReference>
<evidence type="ECO:0000256" key="1">
    <source>
        <dbReference type="ARBA" id="ARBA00022801"/>
    </source>
</evidence>
<feature type="region of interest" description="Disordered" evidence="2">
    <location>
        <begin position="41"/>
        <end position="65"/>
    </location>
</feature>
<dbReference type="RefSeq" id="WP_062538229.1">
    <property type="nucleotide sequence ID" value="NZ_BBUN01000009.1"/>
</dbReference>
<dbReference type="Pfam" id="PF01520">
    <property type="entry name" value="Amidase_3"/>
    <property type="match status" value="1"/>
</dbReference>
<dbReference type="GO" id="GO:0009253">
    <property type="term" value="P:peptidoglycan catabolic process"/>
    <property type="evidence" value="ECO:0007669"/>
    <property type="project" value="InterPro"/>
</dbReference>
<dbReference type="CDD" id="cd02696">
    <property type="entry name" value="MurNAc-LAA"/>
    <property type="match status" value="1"/>
</dbReference>
<dbReference type="EMBL" id="LQOM01000046">
    <property type="protein sequence ID" value="ORV08341.1"/>
    <property type="molecule type" value="Genomic_DNA"/>
</dbReference>
<protein>
    <submittedName>
        <fullName evidence="5">N-acetylmuramoyl-L-alanine amidase</fullName>
    </submittedName>
</protein>
<evidence type="ECO:0000259" key="4">
    <source>
        <dbReference type="SMART" id="SM00646"/>
    </source>
</evidence>
<dbReference type="SUPFAM" id="SSF53187">
    <property type="entry name" value="Zn-dependent exopeptidases"/>
    <property type="match status" value="1"/>
</dbReference>
<evidence type="ECO:0000256" key="3">
    <source>
        <dbReference type="SAM" id="SignalP"/>
    </source>
</evidence>
<dbReference type="Gene3D" id="3.40.630.40">
    <property type="entry name" value="Zn-dependent exopeptidases"/>
    <property type="match status" value="1"/>
</dbReference>
<feature type="compositionally biased region" description="Polar residues" evidence="2">
    <location>
        <begin position="53"/>
        <end position="63"/>
    </location>
</feature>
<organism evidence="5 7">
    <name type="scientific">Mycobacterium celatum</name>
    <dbReference type="NCBI Taxonomy" id="28045"/>
    <lineage>
        <taxon>Bacteria</taxon>
        <taxon>Bacillati</taxon>
        <taxon>Actinomycetota</taxon>
        <taxon>Actinomycetes</taxon>
        <taxon>Mycobacteriales</taxon>
        <taxon>Mycobacteriaceae</taxon>
        <taxon>Mycobacterium</taxon>
    </lineage>
</organism>
<dbReference type="InterPro" id="IPR002508">
    <property type="entry name" value="MurNAc-LAA_cat"/>
</dbReference>
<reference evidence="6 8" key="2">
    <citation type="journal article" date="2017" name="Infect. Genet. Evol.">
        <title>The new phylogeny of the genus Mycobacterium: The old and the news.</title>
        <authorList>
            <person name="Tortoli E."/>
            <person name="Fedrizzi T."/>
            <person name="Meehan C.J."/>
            <person name="Trovato A."/>
            <person name="Grottola A."/>
            <person name="Giacobazzi E."/>
            <person name="Serpini G.F."/>
            <person name="Tagliazucchi S."/>
            <person name="Fabio A."/>
            <person name="Bettua C."/>
            <person name="Bertorelli R."/>
            <person name="Frascaro F."/>
            <person name="De Sanctis V."/>
            <person name="Pecorari M."/>
            <person name="Jousson O."/>
            <person name="Segata N."/>
            <person name="Cirillo D.M."/>
        </authorList>
    </citation>
    <scope>NUCLEOTIDE SEQUENCE [LARGE SCALE GENOMIC DNA]</scope>
    <source>
        <strain evidence="6 8">NCTC 12882</strain>
    </source>
</reference>
<dbReference type="Proteomes" id="UP000230971">
    <property type="component" value="Unassembled WGS sequence"/>
</dbReference>
<dbReference type="SMART" id="SM00646">
    <property type="entry name" value="Ami_3"/>
    <property type="match status" value="1"/>
</dbReference>
<dbReference type="GO" id="GO:0030288">
    <property type="term" value="C:outer membrane-bounded periplasmic space"/>
    <property type="evidence" value="ECO:0007669"/>
    <property type="project" value="TreeGrafter"/>
</dbReference>
<feature type="domain" description="MurNAc-LAA" evidence="4">
    <location>
        <begin position="106"/>
        <end position="227"/>
    </location>
</feature>
<dbReference type="GO" id="GO:0008745">
    <property type="term" value="F:N-acetylmuramoyl-L-alanine amidase activity"/>
    <property type="evidence" value="ECO:0007669"/>
    <property type="project" value="InterPro"/>
</dbReference>
<keyword evidence="1" id="KW-0378">Hydrolase</keyword>
<dbReference type="Proteomes" id="UP000193907">
    <property type="component" value="Unassembled WGS sequence"/>
</dbReference>
<dbReference type="NCBIfam" id="NF038140">
    <property type="entry name" value="amidase_Rv3717"/>
    <property type="match status" value="1"/>
</dbReference>
<dbReference type="STRING" id="28045.AWB95_19740"/>
<dbReference type="EMBL" id="PDKV01000014">
    <property type="protein sequence ID" value="PIB78547.1"/>
    <property type="molecule type" value="Genomic_DNA"/>
</dbReference>
<name>A0A1X1RKQ2_MYCCE</name>
<evidence type="ECO:0000313" key="5">
    <source>
        <dbReference type="EMBL" id="ORV08341.1"/>
    </source>
</evidence>
<dbReference type="OrthoDB" id="3268878at2"/>
<feature type="chain" id="PRO_5014277361" evidence="3">
    <location>
        <begin position="16"/>
        <end position="237"/>
    </location>
</feature>
<sequence>MAVVAFAAGPSPATAAPTSIAGMIVFLDPGHNGANDASIGRQVPTGRGGTKDCQASGTSTNSGYPEHTFTWDTTLRIRAALNALGARTALSRGNDNTLGPCVDQRAEMANSLHPNAIVSIHADGGPPTGRGFHVNYSAPPLNQVQAGPSVQFARIMRDQLQASGIPPATYIGQNGLYGRSDLAGLNLAQYPAVLVECGNMKNPADSALMETEAGRQKYADAVVKGIAGFLGSQGRAS</sequence>
<accession>A0A1X1RKQ2</accession>
<evidence type="ECO:0000256" key="2">
    <source>
        <dbReference type="SAM" id="MobiDB-lite"/>
    </source>
</evidence>
<keyword evidence="7" id="KW-1185">Reference proteome</keyword>
<feature type="signal peptide" evidence="3">
    <location>
        <begin position="1"/>
        <end position="15"/>
    </location>
</feature>
<reference evidence="5 7" key="1">
    <citation type="submission" date="2016-01" db="EMBL/GenBank/DDBJ databases">
        <title>The new phylogeny of the genus Mycobacterium.</title>
        <authorList>
            <person name="Tarcisio F."/>
            <person name="Conor M."/>
            <person name="Antonella G."/>
            <person name="Elisabetta G."/>
            <person name="Giulia F.S."/>
            <person name="Sara T."/>
            <person name="Anna F."/>
            <person name="Clotilde B."/>
            <person name="Roberto B."/>
            <person name="Veronica D.S."/>
            <person name="Fabio R."/>
            <person name="Monica P."/>
            <person name="Olivier J."/>
            <person name="Enrico T."/>
            <person name="Nicola S."/>
        </authorList>
    </citation>
    <scope>NUCLEOTIDE SEQUENCE [LARGE SCALE GENOMIC DNA]</scope>
    <source>
        <strain evidence="5 7">DSM 44243</strain>
    </source>
</reference>
<dbReference type="AlphaFoldDB" id="A0A1X1RKQ2"/>